<dbReference type="Gene3D" id="3.30.390.110">
    <property type="match status" value="1"/>
</dbReference>
<evidence type="ECO:0000256" key="2">
    <source>
        <dbReference type="ARBA" id="ARBA00022980"/>
    </source>
</evidence>
<evidence type="ECO:0000313" key="7">
    <source>
        <dbReference type="Proteomes" id="UP000265703"/>
    </source>
</evidence>
<reference evidence="6 7" key="1">
    <citation type="submission" date="2018-06" db="EMBL/GenBank/DDBJ databases">
        <title>Comparative genomics reveals the genomic features of Rhizophagus irregularis, R. cerebriforme, R. diaphanum and Gigaspora rosea, and their symbiotic lifestyle signature.</title>
        <authorList>
            <person name="Morin E."/>
            <person name="San Clemente H."/>
            <person name="Chen E.C.H."/>
            <person name="De La Providencia I."/>
            <person name="Hainaut M."/>
            <person name="Kuo A."/>
            <person name="Kohler A."/>
            <person name="Murat C."/>
            <person name="Tang N."/>
            <person name="Roy S."/>
            <person name="Loubradou J."/>
            <person name="Henrissat B."/>
            <person name="Grigoriev I.V."/>
            <person name="Corradi N."/>
            <person name="Roux C."/>
            <person name="Martin F.M."/>
        </authorList>
    </citation>
    <scope>NUCLEOTIDE SEQUENCE [LARGE SCALE GENOMIC DNA]</scope>
    <source>
        <strain evidence="6 7">DAOM 227022</strain>
    </source>
</reference>
<sequence length="145" mass="16308">MSDDLTWLLIKNRSSFLVKRNGAEFNSEPNNLTNLNSFKYSGLANKKAIGVKDGPTNYKGVTVVTKKTNVASYKPAKSINKVILTKGVRKSAKSFTSQFTKSHYRPDLRKAALARISAIYQSQKPVKVHARKTGRRHTKKQKQIK</sequence>
<dbReference type="Proteomes" id="UP000265703">
    <property type="component" value="Unassembled WGS sequence"/>
</dbReference>
<dbReference type="Pfam" id="PF01778">
    <property type="entry name" value="Ribosomal_L28e"/>
    <property type="match status" value="1"/>
</dbReference>
<keyword evidence="7" id="KW-1185">Reference proteome</keyword>
<keyword evidence="3" id="KW-0687">Ribonucleoprotein</keyword>
<dbReference type="InterPro" id="IPR029004">
    <property type="entry name" value="Ribosomal_eL28/Mak16"/>
</dbReference>
<dbReference type="STRING" id="658196.A0A397TK07"/>
<name>A0A397TK07_9GLOM</name>
<dbReference type="GO" id="GO:1990904">
    <property type="term" value="C:ribonucleoprotein complex"/>
    <property type="evidence" value="ECO:0007669"/>
    <property type="project" value="UniProtKB-KW"/>
</dbReference>
<dbReference type="InterPro" id="IPR002672">
    <property type="entry name" value="Ribosomal_eL28"/>
</dbReference>
<evidence type="ECO:0000256" key="3">
    <source>
        <dbReference type="ARBA" id="ARBA00023274"/>
    </source>
</evidence>
<feature type="compositionally biased region" description="Basic residues" evidence="4">
    <location>
        <begin position="126"/>
        <end position="145"/>
    </location>
</feature>
<evidence type="ECO:0000256" key="1">
    <source>
        <dbReference type="ARBA" id="ARBA00007926"/>
    </source>
</evidence>
<evidence type="ECO:0000259" key="5">
    <source>
        <dbReference type="Pfam" id="PF01778"/>
    </source>
</evidence>
<dbReference type="EMBL" id="QKYT01000014">
    <property type="protein sequence ID" value="RIA98543.1"/>
    <property type="molecule type" value="Genomic_DNA"/>
</dbReference>
<organism evidence="6 7">
    <name type="scientific">Glomus cerebriforme</name>
    <dbReference type="NCBI Taxonomy" id="658196"/>
    <lineage>
        <taxon>Eukaryota</taxon>
        <taxon>Fungi</taxon>
        <taxon>Fungi incertae sedis</taxon>
        <taxon>Mucoromycota</taxon>
        <taxon>Glomeromycotina</taxon>
        <taxon>Glomeromycetes</taxon>
        <taxon>Glomerales</taxon>
        <taxon>Glomeraceae</taxon>
        <taxon>Glomus</taxon>
    </lineage>
</organism>
<keyword evidence="2" id="KW-0689">Ribosomal protein</keyword>
<feature type="domain" description="Ribosomal eL28/Mak16" evidence="5">
    <location>
        <begin position="5"/>
        <end position="122"/>
    </location>
</feature>
<evidence type="ECO:0000313" key="6">
    <source>
        <dbReference type="EMBL" id="RIA98543.1"/>
    </source>
</evidence>
<accession>A0A397TK07</accession>
<proteinExistence type="inferred from homology"/>
<dbReference type="AlphaFoldDB" id="A0A397TK07"/>
<comment type="caution">
    <text evidence="6">The sequence shown here is derived from an EMBL/GenBank/DDBJ whole genome shotgun (WGS) entry which is preliminary data.</text>
</comment>
<feature type="region of interest" description="Disordered" evidence="4">
    <location>
        <begin position="124"/>
        <end position="145"/>
    </location>
</feature>
<dbReference type="FunFam" id="3.30.390.110:FF:000002">
    <property type="entry name" value="60S ribosomal protein L28"/>
    <property type="match status" value="1"/>
</dbReference>
<dbReference type="PANTHER" id="PTHR10544">
    <property type="entry name" value="60S RIBOSOMAL PROTEIN L28"/>
    <property type="match status" value="1"/>
</dbReference>
<comment type="similarity">
    <text evidence="1">Belongs to the eukaryotic ribosomal protein eL28 family.</text>
</comment>
<gene>
    <name evidence="6" type="ORF">C1645_96812</name>
</gene>
<evidence type="ECO:0000256" key="4">
    <source>
        <dbReference type="SAM" id="MobiDB-lite"/>
    </source>
</evidence>
<protein>
    <submittedName>
        <fullName evidence="6">Ribosomal L28e/Mak16</fullName>
    </submittedName>
</protein>
<dbReference type="GO" id="GO:0003735">
    <property type="term" value="F:structural constituent of ribosome"/>
    <property type="evidence" value="ECO:0007669"/>
    <property type="project" value="InterPro"/>
</dbReference>
<dbReference type="OrthoDB" id="338850at2759"/>
<dbReference type="GO" id="GO:0006412">
    <property type="term" value="P:translation"/>
    <property type="evidence" value="ECO:0007669"/>
    <property type="project" value="InterPro"/>
</dbReference>
<dbReference type="GO" id="GO:0005840">
    <property type="term" value="C:ribosome"/>
    <property type="evidence" value="ECO:0007669"/>
    <property type="project" value="UniProtKB-KW"/>
</dbReference>